<keyword evidence="2" id="KW-0472">Membrane</keyword>
<name>A0A4Y4B831_MICMQ</name>
<dbReference type="Proteomes" id="UP000317410">
    <property type="component" value="Unassembled WGS sequence"/>
</dbReference>
<keyword evidence="2" id="KW-0812">Transmembrane</keyword>
<gene>
    <name evidence="4" type="ORF">F6W70_05170</name>
    <name evidence="3" type="ORF">MLI01_18340</name>
</gene>
<dbReference type="AlphaFoldDB" id="A0A4Y4B831"/>
<dbReference type="Proteomes" id="UP000436027">
    <property type="component" value="Unassembled WGS sequence"/>
</dbReference>
<reference evidence="4 6" key="2">
    <citation type="submission" date="2019-09" db="EMBL/GenBank/DDBJ databases">
        <title>Whole genome sequencing of Microbacterium maritypicum.</title>
        <authorList>
            <person name="Lenchi N."/>
        </authorList>
    </citation>
    <scope>NUCLEOTIDE SEQUENCE [LARGE SCALE GENOMIC DNA]</scope>
    <source>
        <strain evidence="4 6">DSM 12512</strain>
    </source>
</reference>
<protein>
    <submittedName>
        <fullName evidence="3">Uncharacterized protein</fullName>
    </submittedName>
</protein>
<reference evidence="3 5" key="1">
    <citation type="submission" date="2019-06" db="EMBL/GenBank/DDBJ databases">
        <title>Whole genome shotgun sequence of Microbacterium liquefaciens NBRC 15037.</title>
        <authorList>
            <person name="Hosoyama A."/>
            <person name="Uohara A."/>
            <person name="Ohji S."/>
            <person name="Ichikawa N."/>
        </authorList>
    </citation>
    <scope>NUCLEOTIDE SEQUENCE [LARGE SCALE GENOMIC DNA]</scope>
    <source>
        <strain evidence="3 5">NBRC 15037</strain>
    </source>
</reference>
<accession>A0A4Y4B831</accession>
<evidence type="ECO:0000256" key="1">
    <source>
        <dbReference type="SAM" id="MobiDB-lite"/>
    </source>
</evidence>
<keyword evidence="2" id="KW-1133">Transmembrane helix</keyword>
<proteinExistence type="predicted"/>
<sequence>MFSLSETPMPTPSMTVDPVSVTPGFVGFAAIVVVVIAVILLIWDMNRRIRRVRYREEVRDELDAEEAARAEGDAAAAPGKGAPTSDGTAASDTDGDTPAR</sequence>
<feature type="compositionally biased region" description="Low complexity" evidence="1">
    <location>
        <begin position="73"/>
        <end position="100"/>
    </location>
</feature>
<dbReference type="EMBL" id="WAAQ01000001">
    <property type="protein sequence ID" value="KAB1886821.1"/>
    <property type="molecule type" value="Genomic_DNA"/>
</dbReference>
<evidence type="ECO:0000313" key="3">
    <source>
        <dbReference type="EMBL" id="GEC75689.1"/>
    </source>
</evidence>
<organism evidence="3 5">
    <name type="scientific">Microbacterium maritypicum</name>
    <name type="common">Microbacterium liquefaciens</name>
    <dbReference type="NCBI Taxonomy" id="33918"/>
    <lineage>
        <taxon>Bacteria</taxon>
        <taxon>Bacillati</taxon>
        <taxon>Actinomycetota</taxon>
        <taxon>Actinomycetes</taxon>
        <taxon>Micrococcales</taxon>
        <taxon>Microbacteriaceae</taxon>
        <taxon>Microbacterium</taxon>
    </lineage>
</organism>
<feature type="transmembrane region" description="Helical" evidence="2">
    <location>
        <begin position="20"/>
        <end position="43"/>
    </location>
</feature>
<dbReference type="EMBL" id="BJNQ01000010">
    <property type="protein sequence ID" value="GEC75689.1"/>
    <property type="molecule type" value="Genomic_DNA"/>
</dbReference>
<comment type="caution">
    <text evidence="3">The sequence shown here is derived from an EMBL/GenBank/DDBJ whole genome shotgun (WGS) entry which is preliminary data.</text>
</comment>
<evidence type="ECO:0000313" key="4">
    <source>
        <dbReference type="EMBL" id="KAB1886821.1"/>
    </source>
</evidence>
<evidence type="ECO:0000313" key="6">
    <source>
        <dbReference type="Proteomes" id="UP000436027"/>
    </source>
</evidence>
<dbReference type="RefSeq" id="WP_017828711.1">
    <property type="nucleotide sequence ID" value="NZ_BAAAIN010000002.1"/>
</dbReference>
<evidence type="ECO:0000256" key="2">
    <source>
        <dbReference type="SAM" id="Phobius"/>
    </source>
</evidence>
<evidence type="ECO:0000313" key="5">
    <source>
        <dbReference type="Proteomes" id="UP000317410"/>
    </source>
</evidence>
<feature type="region of interest" description="Disordered" evidence="1">
    <location>
        <begin position="58"/>
        <end position="100"/>
    </location>
</feature>